<feature type="binding site" evidence="11">
    <location>
        <position position="155"/>
    </location>
    <ligand>
        <name>Zn(2+)</name>
        <dbReference type="ChEBI" id="CHEBI:29105"/>
    </ligand>
</feature>
<evidence type="ECO:0000256" key="3">
    <source>
        <dbReference type="ARBA" id="ARBA00011738"/>
    </source>
</evidence>
<dbReference type="Pfam" id="PF01475">
    <property type="entry name" value="FUR"/>
    <property type="match status" value="1"/>
</dbReference>
<dbReference type="FunFam" id="1.10.10.10:FF:000459">
    <property type="entry name" value="Ferric uptake regulation protein"/>
    <property type="match status" value="1"/>
</dbReference>
<dbReference type="OrthoDB" id="8659436at2"/>
<evidence type="ECO:0000256" key="12">
    <source>
        <dbReference type="PIRSR" id="PIRSR602481-2"/>
    </source>
</evidence>
<evidence type="ECO:0000313" key="14">
    <source>
        <dbReference type="EMBL" id="OYO07915.1"/>
    </source>
</evidence>
<evidence type="ECO:0000256" key="10">
    <source>
        <dbReference type="ARBA" id="ARBA00023163"/>
    </source>
</evidence>
<feature type="binding site" evidence="11">
    <location>
        <position position="115"/>
    </location>
    <ligand>
        <name>Zn(2+)</name>
        <dbReference type="ChEBI" id="CHEBI:29105"/>
    </ligand>
</feature>
<proteinExistence type="inferred from homology"/>
<accession>A0A255FW69</accession>
<keyword evidence="7 11" id="KW-0862">Zinc</keyword>
<keyword evidence="9" id="KW-0238">DNA-binding</keyword>
<dbReference type="Gene3D" id="1.10.10.10">
    <property type="entry name" value="Winged helix-like DNA-binding domain superfamily/Winged helix DNA-binding domain"/>
    <property type="match status" value="1"/>
</dbReference>
<dbReference type="Gene3D" id="3.30.1490.190">
    <property type="match status" value="1"/>
</dbReference>
<feature type="binding site" evidence="11">
    <location>
        <position position="118"/>
    </location>
    <ligand>
        <name>Zn(2+)</name>
        <dbReference type="ChEBI" id="CHEBI:29105"/>
    </ligand>
</feature>
<dbReference type="InterPro" id="IPR036390">
    <property type="entry name" value="WH_DNA-bd_sf"/>
</dbReference>
<comment type="cofactor">
    <cofactor evidence="11">
        <name>Zn(2+)</name>
        <dbReference type="ChEBI" id="CHEBI:29105"/>
    </cofactor>
    <text evidence="11">Binds 1 zinc ion per subunit.</text>
</comment>
<dbReference type="GO" id="GO:0045892">
    <property type="term" value="P:negative regulation of DNA-templated transcription"/>
    <property type="evidence" value="ECO:0007669"/>
    <property type="project" value="TreeGrafter"/>
</dbReference>
<keyword evidence="5" id="KW-0678">Repressor</keyword>
<feature type="binding site" evidence="12">
    <location>
        <position position="147"/>
    </location>
    <ligand>
        <name>Fe cation</name>
        <dbReference type="ChEBI" id="CHEBI:24875"/>
    </ligand>
</feature>
<gene>
    <name evidence="14" type="ORF">CGZ94_20860</name>
</gene>
<dbReference type="SUPFAM" id="SSF46785">
    <property type="entry name" value="Winged helix' DNA-binding domain"/>
    <property type="match status" value="1"/>
</dbReference>
<dbReference type="RefSeq" id="WP_094407268.1">
    <property type="nucleotide sequence ID" value="NZ_NMVO01000019.1"/>
</dbReference>
<comment type="caution">
    <text evidence="14">The sequence shown here is derived from an EMBL/GenBank/DDBJ whole genome shotgun (WGS) entry which is preliminary data.</text>
</comment>
<comment type="cofactor">
    <cofactor evidence="12">
        <name>Mn(2+)</name>
        <dbReference type="ChEBI" id="CHEBI:29035"/>
    </cofactor>
    <cofactor evidence="12">
        <name>Fe(2+)</name>
        <dbReference type="ChEBI" id="CHEBI:29033"/>
    </cofactor>
    <text evidence="12">Binds 1 Mn(2+) or Fe(2+) ion per subunit.</text>
</comment>
<evidence type="ECO:0000256" key="2">
    <source>
        <dbReference type="ARBA" id="ARBA00007957"/>
    </source>
</evidence>
<evidence type="ECO:0000256" key="1">
    <source>
        <dbReference type="ARBA" id="ARBA00004496"/>
    </source>
</evidence>
<evidence type="ECO:0000256" key="11">
    <source>
        <dbReference type="PIRSR" id="PIRSR602481-1"/>
    </source>
</evidence>
<evidence type="ECO:0000256" key="6">
    <source>
        <dbReference type="ARBA" id="ARBA00022723"/>
    </source>
</evidence>
<dbReference type="CDD" id="cd07153">
    <property type="entry name" value="Fur_like"/>
    <property type="match status" value="1"/>
</dbReference>
<dbReference type="GO" id="GO:0003700">
    <property type="term" value="F:DNA-binding transcription factor activity"/>
    <property type="evidence" value="ECO:0007669"/>
    <property type="project" value="InterPro"/>
</dbReference>
<comment type="similarity">
    <text evidence="2">Belongs to the Fur family.</text>
</comment>
<comment type="subunit">
    <text evidence="3">Homodimer.</text>
</comment>
<protein>
    <submittedName>
        <fullName evidence="14">Transcriptional repressor</fullName>
    </submittedName>
</protein>
<dbReference type="Proteomes" id="UP000215896">
    <property type="component" value="Unassembled WGS sequence"/>
</dbReference>
<dbReference type="InterPro" id="IPR036388">
    <property type="entry name" value="WH-like_DNA-bd_sf"/>
</dbReference>
<evidence type="ECO:0000256" key="7">
    <source>
        <dbReference type="ARBA" id="ARBA00022833"/>
    </source>
</evidence>
<dbReference type="EMBL" id="NMVO01000019">
    <property type="protein sequence ID" value="OYO07915.1"/>
    <property type="molecule type" value="Genomic_DNA"/>
</dbReference>
<name>A0A255FW69_9ACTN</name>
<organism evidence="14 15">
    <name type="scientific">Enemella evansiae</name>
    <dbReference type="NCBI Taxonomy" id="2016499"/>
    <lineage>
        <taxon>Bacteria</taxon>
        <taxon>Bacillati</taxon>
        <taxon>Actinomycetota</taxon>
        <taxon>Actinomycetes</taxon>
        <taxon>Propionibacteriales</taxon>
        <taxon>Propionibacteriaceae</taxon>
        <taxon>Enemella</taxon>
    </lineage>
</organism>
<feature type="compositionally biased region" description="Low complexity" evidence="13">
    <location>
        <begin position="10"/>
        <end position="25"/>
    </location>
</feature>
<evidence type="ECO:0000256" key="8">
    <source>
        <dbReference type="ARBA" id="ARBA00023015"/>
    </source>
</evidence>
<dbReference type="GO" id="GO:0008270">
    <property type="term" value="F:zinc ion binding"/>
    <property type="evidence" value="ECO:0007669"/>
    <property type="project" value="TreeGrafter"/>
</dbReference>
<reference evidence="14 15" key="1">
    <citation type="submission" date="2017-07" db="EMBL/GenBank/DDBJ databases">
        <title>Draft whole genome sequences of clinical Proprionibacteriaceae strains.</title>
        <authorList>
            <person name="Bernier A.-M."/>
            <person name="Bernard K."/>
            <person name="Domingo M.-C."/>
        </authorList>
    </citation>
    <scope>NUCLEOTIDE SEQUENCE [LARGE SCALE GENOMIC DNA]</scope>
    <source>
        <strain evidence="14 15">NML 030167</strain>
    </source>
</reference>
<feature type="region of interest" description="Disordered" evidence="13">
    <location>
        <begin position="1"/>
        <end position="41"/>
    </location>
</feature>
<keyword evidence="4" id="KW-0963">Cytoplasm</keyword>
<dbReference type="PANTHER" id="PTHR33202:SF2">
    <property type="entry name" value="FERRIC UPTAKE REGULATION PROTEIN"/>
    <property type="match status" value="1"/>
</dbReference>
<evidence type="ECO:0000256" key="13">
    <source>
        <dbReference type="SAM" id="MobiDB-lite"/>
    </source>
</evidence>
<keyword evidence="15" id="KW-1185">Reference proteome</keyword>
<feature type="binding site" evidence="12">
    <location>
        <position position="109"/>
    </location>
    <ligand>
        <name>Fe cation</name>
        <dbReference type="ChEBI" id="CHEBI:24875"/>
    </ligand>
</feature>
<keyword evidence="6 11" id="KW-0479">Metal-binding</keyword>
<dbReference type="GO" id="GO:0005829">
    <property type="term" value="C:cytosol"/>
    <property type="evidence" value="ECO:0007669"/>
    <property type="project" value="TreeGrafter"/>
</dbReference>
<dbReference type="InterPro" id="IPR002481">
    <property type="entry name" value="FUR"/>
</dbReference>
<comment type="subcellular location">
    <subcellularLocation>
        <location evidence="1">Cytoplasm</location>
    </subcellularLocation>
</comment>
<keyword evidence="12" id="KW-0408">Iron</keyword>
<dbReference type="PANTHER" id="PTHR33202">
    <property type="entry name" value="ZINC UPTAKE REGULATION PROTEIN"/>
    <property type="match status" value="1"/>
</dbReference>
<dbReference type="GO" id="GO:1900376">
    <property type="term" value="P:regulation of secondary metabolite biosynthetic process"/>
    <property type="evidence" value="ECO:0007669"/>
    <property type="project" value="TreeGrafter"/>
</dbReference>
<evidence type="ECO:0000256" key="9">
    <source>
        <dbReference type="ARBA" id="ARBA00023125"/>
    </source>
</evidence>
<keyword evidence="10" id="KW-0804">Transcription</keyword>
<feature type="binding site" evidence="11">
    <location>
        <position position="158"/>
    </location>
    <ligand>
        <name>Zn(2+)</name>
        <dbReference type="ChEBI" id="CHEBI:29105"/>
    </ligand>
</feature>
<dbReference type="AlphaFoldDB" id="A0A255FW69"/>
<feature type="binding site" evidence="12">
    <location>
        <position position="130"/>
    </location>
    <ligand>
        <name>Fe cation</name>
        <dbReference type="ChEBI" id="CHEBI:24875"/>
    </ligand>
</feature>
<evidence type="ECO:0000256" key="5">
    <source>
        <dbReference type="ARBA" id="ARBA00022491"/>
    </source>
</evidence>
<dbReference type="GO" id="GO:0000976">
    <property type="term" value="F:transcription cis-regulatory region binding"/>
    <property type="evidence" value="ECO:0007669"/>
    <property type="project" value="TreeGrafter"/>
</dbReference>
<keyword evidence="8" id="KW-0805">Transcription regulation</keyword>
<dbReference type="InterPro" id="IPR043135">
    <property type="entry name" value="Fur_C"/>
</dbReference>
<evidence type="ECO:0000313" key="15">
    <source>
        <dbReference type="Proteomes" id="UP000215896"/>
    </source>
</evidence>
<sequence length="162" mass="17701">MTTHQEQSHQEQSGQEQSGREQPGQDQSGAPAQPGQRRTRQRAAIAALLAEVDDFRTAQQTHDLLRAAGQSVGLTTVYRTLQAMADAGELDAIRVNGEQAYRRCGSSEHHHHLVCRQCGRAVEISGPTVEKWATRVAAEHGFREVGHELELFGVCSSCATTD</sequence>
<evidence type="ECO:0000256" key="4">
    <source>
        <dbReference type="ARBA" id="ARBA00022490"/>
    </source>
</evidence>